<dbReference type="AlphaFoldDB" id="A0A6C0JS52"/>
<accession>A0A6C0JS52</accession>
<evidence type="ECO:0000313" key="1">
    <source>
        <dbReference type="EMBL" id="QHU08582.1"/>
    </source>
</evidence>
<proteinExistence type="predicted"/>
<dbReference type="EMBL" id="MN740698">
    <property type="protein sequence ID" value="QHU08582.1"/>
    <property type="molecule type" value="Genomic_DNA"/>
</dbReference>
<sequence length="67" mass="7434">MFTSTNERPFRVITNSGFRECTENAVYSTEPSKIDLAVLEILSNESGYIEEGYGIFCSSFAGEQSIP</sequence>
<protein>
    <submittedName>
        <fullName evidence="1">Uncharacterized protein</fullName>
    </submittedName>
</protein>
<organism evidence="1">
    <name type="scientific">viral metagenome</name>
    <dbReference type="NCBI Taxonomy" id="1070528"/>
    <lineage>
        <taxon>unclassified sequences</taxon>
        <taxon>metagenomes</taxon>
        <taxon>organismal metagenomes</taxon>
    </lineage>
</organism>
<reference evidence="1" key="1">
    <citation type="journal article" date="2020" name="Nature">
        <title>Giant virus diversity and host interactions through global metagenomics.</title>
        <authorList>
            <person name="Schulz F."/>
            <person name="Roux S."/>
            <person name="Paez-Espino D."/>
            <person name="Jungbluth S."/>
            <person name="Walsh D.A."/>
            <person name="Denef V.J."/>
            <person name="McMahon K.D."/>
            <person name="Konstantinidis K.T."/>
            <person name="Eloe-Fadrosh E.A."/>
            <person name="Kyrpides N.C."/>
            <person name="Woyke T."/>
        </authorList>
    </citation>
    <scope>NUCLEOTIDE SEQUENCE</scope>
    <source>
        <strain evidence="1">GVMAG-S-1063924-116</strain>
    </source>
</reference>
<name>A0A6C0JS52_9ZZZZ</name>